<evidence type="ECO:0000256" key="9">
    <source>
        <dbReference type="SAM" id="MobiDB-lite"/>
    </source>
</evidence>
<evidence type="ECO:0000256" key="6">
    <source>
        <dbReference type="ARBA" id="ARBA00022801"/>
    </source>
</evidence>
<evidence type="ECO:0000256" key="8">
    <source>
        <dbReference type="RuleBase" id="RU000454"/>
    </source>
</evidence>
<dbReference type="OrthoDB" id="771136at2759"/>
<dbReference type="Pfam" id="PF00026">
    <property type="entry name" value="Asp"/>
    <property type="match status" value="1"/>
</dbReference>
<feature type="domain" description="Peptidase A1" evidence="12">
    <location>
        <begin position="66"/>
        <end position="405"/>
    </location>
</feature>
<keyword evidence="10" id="KW-0472">Membrane</keyword>
<dbReference type="CDD" id="cd05474">
    <property type="entry name" value="SAP_like"/>
    <property type="match status" value="1"/>
</dbReference>
<dbReference type="InterPro" id="IPR001969">
    <property type="entry name" value="Aspartic_peptidase_AS"/>
</dbReference>
<dbReference type="Proteomes" id="UP000053411">
    <property type="component" value="Unassembled WGS sequence"/>
</dbReference>
<evidence type="ECO:0000256" key="4">
    <source>
        <dbReference type="ARBA" id="ARBA00022729"/>
    </source>
</evidence>
<dbReference type="InterPro" id="IPR001461">
    <property type="entry name" value="Aspartic_peptidase_A1"/>
</dbReference>
<comment type="subcellular location">
    <subcellularLocation>
        <location evidence="1">Cell membrane</location>
        <topology evidence="1">Lipid-anchor</topology>
        <topology evidence="1">GPI-anchor</topology>
    </subcellularLocation>
</comment>
<feature type="compositionally biased region" description="Low complexity" evidence="9">
    <location>
        <begin position="469"/>
        <end position="496"/>
    </location>
</feature>
<dbReference type="GO" id="GO:0005886">
    <property type="term" value="C:plasma membrane"/>
    <property type="evidence" value="ECO:0007669"/>
    <property type="project" value="UniProtKB-SubCell"/>
</dbReference>
<gene>
    <name evidence="13" type="ORF">Z520_09930</name>
</gene>
<feature type="signal peptide" evidence="11">
    <location>
        <begin position="1"/>
        <end position="23"/>
    </location>
</feature>
<feature type="region of interest" description="Disordered" evidence="9">
    <location>
        <begin position="527"/>
        <end position="557"/>
    </location>
</feature>
<dbReference type="Gene3D" id="2.40.70.10">
    <property type="entry name" value="Acid Proteases"/>
    <property type="match status" value="2"/>
</dbReference>
<accession>A0A0D2GXC0</accession>
<keyword evidence="6 8" id="KW-0378">Hydrolase</keyword>
<dbReference type="InterPro" id="IPR021109">
    <property type="entry name" value="Peptidase_aspartic_dom_sf"/>
</dbReference>
<evidence type="ECO:0000313" key="13">
    <source>
        <dbReference type="EMBL" id="KIX94220.1"/>
    </source>
</evidence>
<protein>
    <recommendedName>
        <fullName evidence="12">Peptidase A1 domain-containing protein</fullName>
    </recommendedName>
</protein>
<dbReference type="RefSeq" id="XP_016628343.1">
    <property type="nucleotide sequence ID" value="XM_016780424.1"/>
</dbReference>
<dbReference type="SUPFAM" id="SSF50630">
    <property type="entry name" value="Acid proteases"/>
    <property type="match status" value="1"/>
</dbReference>
<keyword evidence="3 8" id="KW-0645">Protease</keyword>
<feature type="active site" evidence="7">
    <location>
        <position position="84"/>
    </location>
</feature>
<dbReference type="GeneID" id="27715676"/>
<feature type="compositionally biased region" description="Polar residues" evidence="9">
    <location>
        <begin position="443"/>
        <end position="468"/>
    </location>
</feature>
<dbReference type="PANTHER" id="PTHR47966:SF65">
    <property type="entry name" value="ASPARTIC-TYPE ENDOPEPTIDASE"/>
    <property type="match status" value="1"/>
</dbReference>
<comment type="similarity">
    <text evidence="2 8">Belongs to the peptidase A1 family.</text>
</comment>
<sequence length="748" mass="79524">MCRVTYLVLELVCLLASIGPAISAPSPGTVSFTFEKRRAGLQDVSGLYRRQPKTVTASLSNLDILYVINVTVGTPGQSLSLQLDTGSSDLWFPSAQAEICQQQLTNCPYGTYDASESSTYLNLDTNVPAFGIQYSDGSQVSGVYLSDNLNIGETQLTNVTMAAATTLNTTRAIGVMGVGFASGESAAEADDFTYPTVINVLKNEGLINVLAYSLWLNDPDANTGSILFGGVDTEKYHGDLISLPIQLDSQTGIIDSFTVAWTGLTITTGAKISDLSPSAPQPAILDSGTTDTLLPDDVVNNIFNGIGVVTDPQYGNVVPCSIAGDNLTFAFQFGGKGGPMINASLSRFVTTLVTTDGSQPTFANGEVACSFAIGSAGANPIIFGDSFLHNAYVVYDLDNQQIGLAQAILNSSTDKTNVQAFSVGGGIPNVVSTASMASVAQTVGTQTSETAPTNGATSRSATFQLTPITTGSGSSTTSTASGTAPPGSSSGSSSSSGVKIGIGVAVPVGVILIAVVLGIFLIRRRRGVRSKERQKQASQRDDGHAEEVQEGPEHLETYHRKPELEAEPVIDPTIRGPVKRKFELRSQGTMETRAMDDSRAPDMVEIPDTNTPWSHEPRDHMPQELPPNQTSEIMTGSLTEQRMKQLKQQAMDSNTSTSTSTAVPSSSDRLLNQNLSTEESELAEEADLIVQELGLLSLRRRALMTQASAVGKVPADVEGRKGEEYRELVEREARLKRRLDEIEHQRQG</sequence>
<evidence type="ECO:0000256" key="3">
    <source>
        <dbReference type="ARBA" id="ARBA00022670"/>
    </source>
</evidence>
<keyword evidence="10" id="KW-0812">Transmembrane</keyword>
<dbReference type="GO" id="GO:0006508">
    <property type="term" value="P:proteolysis"/>
    <property type="evidence" value="ECO:0007669"/>
    <property type="project" value="UniProtKB-KW"/>
</dbReference>
<evidence type="ECO:0000256" key="2">
    <source>
        <dbReference type="ARBA" id="ARBA00007447"/>
    </source>
</evidence>
<evidence type="ECO:0000256" key="10">
    <source>
        <dbReference type="SAM" id="Phobius"/>
    </source>
</evidence>
<keyword evidence="5 8" id="KW-0064">Aspartyl protease</keyword>
<dbReference type="InterPro" id="IPR033121">
    <property type="entry name" value="PEPTIDASE_A1"/>
</dbReference>
<feature type="region of interest" description="Disordered" evidence="9">
    <location>
        <begin position="645"/>
        <end position="670"/>
    </location>
</feature>
<evidence type="ECO:0000256" key="1">
    <source>
        <dbReference type="ARBA" id="ARBA00004609"/>
    </source>
</evidence>
<name>A0A0D2GXC0_9EURO</name>
<feature type="transmembrane region" description="Helical" evidence="10">
    <location>
        <begin position="500"/>
        <end position="522"/>
    </location>
</feature>
<dbReference type="STRING" id="1442371.A0A0D2GXC0"/>
<keyword evidence="14" id="KW-1185">Reference proteome</keyword>
<evidence type="ECO:0000259" key="12">
    <source>
        <dbReference type="PROSITE" id="PS51767"/>
    </source>
</evidence>
<dbReference type="PANTHER" id="PTHR47966">
    <property type="entry name" value="BETA-SITE APP-CLEAVING ENZYME, ISOFORM A-RELATED"/>
    <property type="match status" value="1"/>
</dbReference>
<feature type="region of interest" description="Disordered" evidence="9">
    <location>
        <begin position="443"/>
        <end position="496"/>
    </location>
</feature>
<dbReference type="VEuPathDB" id="FungiDB:Z520_09930"/>
<dbReference type="PROSITE" id="PS00141">
    <property type="entry name" value="ASP_PROTEASE"/>
    <property type="match status" value="1"/>
</dbReference>
<keyword evidence="4 11" id="KW-0732">Signal</keyword>
<dbReference type="GO" id="GO:0004190">
    <property type="term" value="F:aspartic-type endopeptidase activity"/>
    <property type="evidence" value="ECO:0007669"/>
    <property type="project" value="UniProtKB-KW"/>
</dbReference>
<evidence type="ECO:0000256" key="5">
    <source>
        <dbReference type="ARBA" id="ARBA00022750"/>
    </source>
</evidence>
<evidence type="ECO:0000256" key="7">
    <source>
        <dbReference type="PIRSR" id="PIRSR601461-1"/>
    </source>
</evidence>
<dbReference type="PROSITE" id="PS51767">
    <property type="entry name" value="PEPTIDASE_A1"/>
    <property type="match status" value="1"/>
</dbReference>
<dbReference type="AlphaFoldDB" id="A0A0D2GXC0"/>
<reference evidence="13 14" key="1">
    <citation type="submission" date="2015-01" db="EMBL/GenBank/DDBJ databases">
        <title>The Genome Sequence of Fonsecaea multimorphosa CBS 102226.</title>
        <authorList>
            <consortium name="The Broad Institute Genomics Platform"/>
            <person name="Cuomo C."/>
            <person name="de Hoog S."/>
            <person name="Gorbushina A."/>
            <person name="Stielow B."/>
            <person name="Teixiera M."/>
            <person name="Abouelleil A."/>
            <person name="Chapman S.B."/>
            <person name="Priest M."/>
            <person name="Young S.K."/>
            <person name="Wortman J."/>
            <person name="Nusbaum C."/>
            <person name="Birren B."/>
        </authorList>
    </citation>
    <scope>NUCLEOTIDE SEQUENCE [LARGE SCALE GENOMIC DNA]</scope>
    <source>
        <strain evidence="13 14">CBS 102226</strain>
    </source>
</reference>
<dbReference type="InterPro" id="IPR033876">
    <property type="entry name" value="SAP-like"/>
</dbReference>
<evidence type="ECO:0000313" key="14">
    <source>
        <dbReference type="Proteomes" id="UP000053411"/>
    </source>
</evidence>
<dbReference type="EMBL" id="KN848088">
    <property type="protein sequence ID" value="KIX94220.1"/>
    <property type="molecule type" value="Genomic_DNA"/>
</dbReference>
<proteinExistence type="inferred from homology"/>
<feature type="active site" evidence="7">
    <location>
        <position position="286"/>
    </location>
</feature>
<evidence type="ECO:0000256" key="11">
    <source>
        <dbReference type="SAM" id="SignalP"/>
    </source>
</evidence>
<feature type="compositionally biased region" description="Basic and acidic residues" evidence="9">
    <location>
        <begin position="529"/>
        <end position="557"/>
    </location>
</feature>
<dbReference type="PRINTS" id="PR00792">
    <property type="entry name" value="PEPSIN"/>
</dbReference>
<feature type="compositionally biased region" description="Low complexity" evidence="9">
    <location>
        <begin position="653"/>
        <end position="667"/>
    </location>
</feature>
<organism evidence="13 14">
    <name type="scientific">Fonsecaea multimorphosa CBS 102226</name>
    <dbReference type="NCBI Taxonomy" id="1442371"/>
    <lineage>
        <taxon>Eukaryota</taxon>
        <taxon>Fungi</taxon>
        <taxon>Dikarya</taxon>
        <taxon>Ascomycota</taxon>
        <taxon>Pezizomycotina</taxon>
        <taxon>Eurotiomycetes</taxon>
        <taxon>Chaetothyriomycetidae</taxon>
        <taxon>Chaetothyriales</taxon>
        <taxon>Herpotrichiellaceae</taxon>
        <taxon>Fonsecaea</taxon>
    </lineage>
</organism>
<feature type="chain" id="PRO_5005428056" description="Peptidase A1 domain-containing protein" evidence="11">
    <location>
        <begin position="24"/>
        <end position="748"/>
    </location>
</feature>
<keyword evidence="10" id="KW-1133">Transmembrane helix</keyword>